<gene>
    <name evidence="4" type="ORF">JD844_028240</name>
</gene>
<sequence>MKAKPAASSEVGIQQTELPVPLHHPHARKSFTYLISVVGTQMLKHMSSPRMKAANVIRREVEYKGLVSELKFLVPWGHIAAKAWGSPQGRPVLCLHGWMDNADSFSKLIPLLPKDCYYMAIDFAGHGLSSHRPAGCPYYLIDYVSDVRRVAA</sequence>
<comment type="caution">
    <text evidence="4">The sequence shown here is derived from an EMBL/GenBank/DDBJ whole genome shotgun (WGS) entry which is preliminary data.</text>
</comment>
<feature type="non-terminal residue" evidence="4">
    <location>
        <position position="152"/>
    </location>
</feature>
<comment type="similarity">
    <text evidence="1">Belongs to the AB hydrolase superfamily.</text>
</comment>
<feature type="domain" description="AB hydrolase-1" evidence="3">
    <location>
        <begin position="91"/>
        <end position="149"/>
    </location>
</feature>
<dbReference type="EMBL" id="JAIPUX010005290">
    <property type="protein sequence ID" value="KAH0616826.1"/>
    <property type="molecule type" value="Genomic_DNA"/>
</dbReference>
<evidence type="ECO:0000256" key="2">
    <source>
        <dbReference type="ARBA" id="ARBA00022801"/>
    </source>
</evidence>
<keyword evidence="2" id="KW-0378">Hydrolase</keyword>
<keyword evidence="5" id="KW-1185">Reference proteome</keyword>
<dbReference type="SUPFAM" id="SSF53474">
    <property type="entry name" value="alpha/beta-Hydrolases"/>
    <property type="match status" value="1"/>
</dbReference>
<proteinExistence type="inferred from homology"/>
<evidence type="ECO:0000259" key="3">
    <source>
        <dbReference type="Pfam" id="PF00561"/>
    </source>
</evidence>
<dbReference type="PANTHER" id="PTHR43798">
    <property type="entry name" value="MONOACYLGLYCEROL LIPASE"/>
    <property type="match status" value="1"/>
</dbReference>
<evidence type="ECO:0000256" key="1">
    <source>
        <dbReference type="ARBA" id="ARBA00008645"/>
    </source>
</evidence>
<evidence type="ECO:0000313" key="5">
    <source>
        <dbReference type="Proteomes" id="UP000826234"/>
    </source>
</evidence>
<dbReference type="PANTHER" id="PTHR43798:SF14">
    <property type="entry name" value="SERINE HYDROLASE-LIKE PROTEIN DDB_G0286239"/>
    <property type="match status" value="1"/>
</dbReference>
<reference evidence="4 5" key="1">
    <citation type="journal article" date="2022" name="Gigascience">
        <title>A chromosome-level genome assembly and annotation of the desert horned lizard, Phrynosoma platyrhinos, provides insight into chromosomal rearrangements among reptiles.</title>
        <authorList>
            <person name="Koochekian N."/>
            <person name="Ascanio A."/>
            <person name="Farleigh K."/>
            <person name="Card D.C."/>
            <person name="Schield D.R."/>
            <person name="Castoe T.A."/>
            <person name="Jezkova T."/>
        </authorList>
    </citation>
    <scope>NUCLEOTIDE SEQUENCE [LARGE SCALE GENOMIC DNA]</scope>
    <source>
        <strain evidence="4">NK-2021</strain>
    </source>
</reference>
<dbReference type="InterPro" id="IPR000073">
    <property type="entry name" value="AB_hydrolase_1"/>
</dbReference>
<name>A0ABQ7SHJ7_PHRPL</name>
<evidence type="ECO:0000313" key="4">
    <source>
        <dbReference type="EMBL" id="KAH0616826.1"/>
    </source>
</evidence>
<dbReference type="InterPro" id="IPR050266">
    <property type="entry name" value="AB_hydrolase_sf"/>
</dbReference>
<accession>A0ABQ7SHJ7</accession>
<protein>
    <recommendedName>
        <fullName evidence="3">AB hydrolase-1 domain-containing protein</fullName>
    </recommendedName>
</protein>
<dbReference type="Gene3D" id="3.40.50.1820">
    <property type="entry name" value="alpha/beta hydrolase"/>
    <property type="match status" value="1"/>
</dbReference>
<dbReference type="Proteomes" id="UP000826234">
    <property type="component" value="Unassembled WGS sequence"/>
</dbReference>
<dbReference type="Pfam" id="PF00561">
    <property type="entry name" value="Abhydrolase_1"/>
    <property type="match status" value="1"/>
</dbReference>
<organism evidence="4 5">
    <name type="scientific">Phrynosoma platyrhinos</name>
    <name type="common">Desert horned lizard</name>
    <dbReference type="NCBI Taxonomy" id="52577"/>
    <lineage>
        <taxon>Eukaryota</taxon>
        <taxon>Metazoa</taxon>
        <taxon>Chordata</taxon>
        <taxon>Craniata</taxon>
        <taxon>Vertebrata</taxon>
        <taxon>Euteleostomi</taxon>
        <taxon>Lepidosauria</taxon>
        <taxon>Squamata</taxon>
        <taxon>Bifurcata</taxon>
        <taxon>Unidentata</taxon>
        <taxon>Episquamata</taxon>
        <taxon>Toxicofera</taxon>
        <taxon>Iguania</taxon>
        <taxon>Phrynosomatidae</taxon>
        <taxon>Phrynosomatinae</taxon>
        <taxon>Phrynosoma</taxon>
    </lineage>
</organism>
<dbReference type="InterPro" id="IPR029058">
    <property type="entry name" value="AB_hydrolase_fold"/>
</dbReference>